<dbReference type="InterPro" id="IPR001441">
    <property type="entry name" value="UPP_synth-like"/>
</dbReference>
<feature type="binding site" evidence="4">
    <location>
        <begin position="38"/>
        <end position="41"/>
    </location>
    <ligand>
        <name>substrate</name>
    </ligand>
</feature>
<feature type="binding site" evidence="4">
    <location>
        <begin position="215"/>
        <end position="217"/>
    </location>
    <ligand>
        <name>substrate</name>
    </ligand>
</feature>
<proteinExistence type="inferred from homology"/>
<comment type="function">
    <text evidence="4">Catalyzes the sequential condensation of isopentenyl diphosphate (IPP) with geranylgeranyl diphosphate (GGPP) to yield (2Z,6Z,10Z,14Z,18Z,22Z,26Z,30E,34E,38E)-undecaprenyl diphosphate (tritrans,heptacis-UPP). It is probably the precursor of glycosyl carrier lipids.</text>
</comment>
<name>A0A075FXC9_9ARCH</name>
<dbReference type="PANTHER" id="PTHR10291:SF43">
    <property type="entry name" value="DEHYDRODOLICHYL DIPHOSPHATE SYNTHASE COMPLEX SUBUNIT DHDDS"/>
    <property type="match status" value="1"/>
</dbReference>
<accession>A0A075FXC9</accession>
<keyword evidence="1 4" id="KW-0808">Transferase</keyword>
<dbReference type="AlphaFoldDB" id="A0A075FXC9"/>
<feature type="active site" description="Proton acceptor" evidence="4">
    <location>
        <position position="85"/>
    </location>
</feature>
<organism evidence="5">
    <name type="scientific">uncultured marine thaumarchaeote AD1000_71_A04</name>
    <dbReference type="NCBI Taxonomy" id="1455935"/>
    <lineage>
        <taxon>Archaea</taxon>
        <taxon>Nitrososphaerota</taxon>
        <taxon>environmental samples</taxon>
    </lineage>
</organism>
<dbReference type="GO" id="GO:0000287">
    <property type="term" value="F:magnesium ion binding"/>
    <property type="evidence" value="ECO:0007669"/>
    <property type="project" value="UniProtKB-UniRule"/>
</dbReference>
<feature type="binding site" evidence="4">
    <location>
        <position position="42"/>
    </location>
    <ligand>
        <name>substrate</name>
    </ligand>
</feature>
<dbReference type="PROSITE" id="PS01066">
    <property type="entry name" value="UPP_SYNTHASE"/>
    <property type="match status" value="1"/>
</dbReference>
<evidence type="ECO:0000256" key="2">
    <source>
        <dbReference type="ARBA" id="ARBA00022723"/>
    </source>
</evidence>
<dbReference type="NCBIfam" id="TIGR00055">
    <property type="entry name" value="uppS"/>
    <property type="match status" value="1"/>
</dbReference>
<keyword evidence="3 4" id="KW-0460">Magnesium</keyword>
<dbReference type="EMBL" id="KF900464">
    <property type="protein sequence ID" value="AIE95904.1"/>
    <property type="molecule type" value="Genomic_DNA"/>
</dbReference>
<reference evidence="5" key="1">
    <citation type="journal article" date="2014" name="Genome Biol. Evol.">
        <title>Pangenome evidence for extensive interdomain horizontal transfer affecting lineage core and shell genes in uncultured planktonic thaumarchaeota and euryarchaeota.</title>
        <authorList>
            <person name="Deschamps P."/>
            <person name="Zivanovic Y."/>
            <person name="Moreira D."/>
            <person name="Rodriguez-Valera F."/>
            <person name="Lopez-Garcia P."/>
        </authorList>
    </citation>
    <scope>NUCLEOTIDE SEQUENCE</scope>
</reference>
<comment type="similarity">
    <text evidence="4">Belongs to the UPP synthase family.</text>
</comment>
<dbReference type="EC" id="2.5.1.89" evidence="4"/>
<keyword evidence="2 4" id="KW-0479">Metal-binding</keyword>
<dbReference type="GO" id="GO:0045547">
    <property type="term" value="F:ditrans,polycis-polyprenyl diphosphate synthase [(2E,6E)-farnesyl diphosphate specific] activity"/>
    <property type="evidence" value="ECO:0007669"/>
    <property type="project" value="TreeGrafter"/>
</dbReference>
<dbReference type="Pfam" id="PF01255">
    <property type="entry name" value="Prenyltransf"/>
    <property type="match status" value="1"/>
</dbReference>
<sequence>MLINLLRRIGVYKFYDNYLKNQIGKSEPPVHIALILDGNRRWAKSKFIPEWMGHFAGADIVDDLLDWCAELDIKIITLYALSAENLSRPQPELERLFEIISRKLSELLDEPKIDRYRVHVKGIGNLSLLPTEIQEKIQQIELKTKDYDGLFFNLALAYGGRSEILDAVKNIASDVSDGSVEIQDITNDTLEEYLSTSHLSSPEPDLVIRTSGEERLSGFLLWQSAYSELVFLDVYWPDFRKIDLMRAIRTYQNRNRRYGE</sequence>
<feature type="binding site" evidence="4">
    <location>
        <position position="88"/>
    </location>
    <ligand>
        <name>substrate</name>
    </ligand>
</feature>
<dbReference type="PANTHER" id="PTHR10291">
    <property type="entry name" value="DEHYDRODOLICHYL DIPHOSPHATE SYNTHASE FAMILY MEMBER"/>
    <property type="match status" value="1"/>
</dbReference>
<dbReference type="CDD" id="cd00475">
    <property type="entry name" value="Cis_IPPS"/>
    <property type="match status" value="1"/>
</dbReference>
<comment type="cofactor">
    <cofactor evidence="4">
        <name>Mg(2+)</name>
        <dbReference type="ChEBI" id="CHEBI:18420"/>
    </cofactor>
    <text evidence="4">Binds 2 magnesium ions per subunit.</text>
</comment>
<evidence type="ECO:0000313" key="5">
    <source>
        <dbReference type="EMBL" id="AIE95904.1"/>
    </source>
</evidence>
<feature type="binding site" evidence="4">
    <location>
        <position position="209"/>
    </location>
    <ligand>
        <name>substrate</name>
    </ligand>
</feature>
<feature type="binding site" evidence="4">
    <location>
        <begin position="82"/>
        <end position="84"/>
    </location>
    <ligand>
        <name>substrate</name>
    </ligand>
</feature>
<evidence type="ECO:0000256" key="1">
    <source>
        <dbReference type="ARBA" id="ARBA00022679"/>
    </source>
</evidence>
<dbReference type="SUPFAM" id="SSF64005">
    <property type="entry name" value="Undecaprenyl diphosphate synthase"/>
    <property type="match status" value="1"/>
</dbReference>
<dbReference type="InterPro" id="IPR036424">
    <property type="entry name" value="UPP_synth-like_sf"/>
</dbReference>
<evidence type="ECO:0000256" key="4">
    <source>
        <dbReference type="HAMAP-Rule" id="MF_01139"/>
    </source>
</evidence>
<dbReference type="GO" id="GO:0016094">
    <property type="term" value="P:polyprenol biosynthetic process"/>
    <property type="evidence" value="ECO:0007669"/>
    <property type="project" value="TreeGrafter"/>
</dbReference>
<comment type="subunit">
    <text evidence="4">Homodimer.</text>
</comment>
<evidence type="ECO:0000256" key="3">
    <source>
        <dbReference type="ARBA" id="ARBA00022842"/>
    </source>
</evidence>
<feature type="binding site" evidence="4">
    <location>
        <position position="228"/>
    </location>
    <ligand>
        <name>Mg(2+)</name>
        <dbReference type="ChEBI" id="CHEBI:18420"/>
    </ligand>
</feature>
<dbReference type="InterPro" id="IPR018520">
    <property type="entry name" value="UPP_synth-like_CS"/>
</dbReference>
<comment type="caution">
    <text evidence="4">Lacks conserved residue(s) required for the propagation of feature annotation.</text>
</comment>
<dbReference type="HAMAP" id="MF_01139">
    <property type="entry name" value="ISPT"/>
    <property type="match status" value="1"/>
</dbReference>
<protein>
    <recommendedName>
        <fullName evidence="4">Tritrans,polycis-undecaprenyl-diphosphate synthase (geranylgeranyl-diphosphate specific)</fullName>
        <ecNumber evidence="4">2.5.1.89</ecNumber>
    </recommendedName>
    <alternativeName>
        <fullName evidence="4">Undecaprenyl diphosphate synthase</fullName>
        <shortName evidence="4">UDS</shortName>
    </alternativeName>
    <alternativeName>
        <fullName evidence="4">Undecaprenyl pyrophosphate synthase</fullName>
        <shortName evidence="4">UPP synthase</shortName>
    </alternativeName>
</protein>
<feature type="binding site" evidence="4">
    <location>
        <position position="54"/>
    </location>
    <ligand>
        <name>substrate</name>
    </ligand>
</feature>
<dbReference type="FunFam" id="3.40.1180.10:FF:000003">
    <property type="entry name" value="Isoprenyl transferase 2"/>
    <property type="match status" value="1"/>
</dbReference>
<dbReference type="Gene3D" id="3.40.1180.10">
    <property type="entry name" value="Decaprenyl diphosphate synthase-like"/>
    <property type="match status" value="1"/>
</dbReference>
<gene>
    <name evidence="4" type="primary">uppS</name>
</gene>
<comment type="catalytic activity">
    <reaction evidence="4">
        <text>geranylgeranyl diphosphate + 7 isopentenyl diphosphate = tri-trans,hepta-cis-undecaprenyl diphosphate + 7 diphosphate</text>
        <dbReference type="Rhea" id="RHEA:27622"/>
        <dbReference type="ChEBI" id="CHEBI:33019"/>
        <dbReference type="ChEBI" id="CHEBI:57533"/>
        <dbReference type="ChEBI" id="CHEBI:60388"/>
        <dbReference type="ChEBI" id="CHEBI:128769"/>
        <dbReference type="EC" id="2.5.1.89"/>
    </reaction>
</comment>
<feature type="binding site" evidence="4">
    <location>
        <position position="37"/>
    </location>
    <ligand>
        <name>Mg(2+)</name>
        <dbReference type="ChEBI" id="CHEBI:18420"/>
    </ligand>
</feature>
<feature type="active site" evidence="4">
    <location>
        <position position="37"/>
    </location>
</feature>